<sequence>MDLLIASNSVPLASADTVPTSGTPQWATDGNPATGVPATGWPSYHYNMVMGELYNLVVAAGLAPSGSDKTQVLQAVQALCLASTKAPGTLVQSGQAGNFTVPEGIYRITFMLAAGGGGGGAGGGNTSSAVSAGGGGGGGGWLKAIISVQPGNNVSWVTGAGGAGGINNGSSGGAGGDTILYVSGKEVVRATGGTGGINATEGSVGAGGSGGAATITTATGYCTERGAGGGAGVYAGSSQAWGGIGGPCYGKSAVQVTGTSQVGQAGTTGGGGSGGTGVSGGGAGGAGEVIYEF</sequence>
<keyword evidence="3" id="KW-1185">Reference proteome</keyword>
<organism evidence="2 3">
    <name type="scientific">Acetobacter musti</name>
    <dbReference type="NCBI Taxonomy" id="864732"/>
    <lineage>
        <taxon>Bacteria</taxon>
        <taxon>Pseudomonadati</taxon>
        <taxon>Pseudomonadota</taxon>
        <taxon>Alphaproteobacteria</taxon>
        <taxon>Acetobacterales</taxon>
        <taxon>Acetobacteraceae</taxon>
        <taxon>Acetobacter</taxon>
    </lineage>
</organism>
<accession>A0ABX0JMG7</accession>
<dbReference type="RefSeq" id="WP_173582115.1">
    <property type="nucleotide sequence ID" value="NZ_WOTB01000003.1"/>
</dbReference>
<dbReference type="EMBL" id="WOTB01000003">
    <property type="protein sequence ID" value="NHN83676.1"/>
    <property type="molecule type" value="Genomic_DNA"/>
</dbReference>
<comment type="caution">
    <text evidence="2">The sequence shown here is derived from an EMBL/GenBank/DDBJ whole genome shotgun (WGS) entry which is preliminary data.</text>
</comment>
<dbReference type="Pfam" id="PF21722">
    <property type="entry name" value="Gly_rich_2"/>
    <property type="match status" value="1"/>
</dbReference>
<feature type="domain" description="Glycine-rich" evidence="1">
    <location>
        <begin position="97"/>
        <end position="291"/>
    </location>
</feature>
<reference evidence="2 3" key="1">
    <citation type="journal article" date="2020" name="Int. J. Syst. Evol. Microbiol.">
        <title>Novel acetic acid bacteria from cider fermentations: Acetobacter conturbans sp. nov. and Acetobacter fallax sp. nov.</title>
        <authorList>
            <person name="Sombolestani A.S."/>
            <person name="Cleenwerck I."/>
            <person name="Cnockaert M."/>
            <person name="Borremans W."/>
            <person name="Wieme A.D."/>
            <person name="De Vuyst L."/>
            <person name="Vandamme P."/>
        </authorList>
    </citation>
    <scope>NUCLEOTIDE SEQUENCE [LARGE SCALE GENOMIC DNA]</scope>
    <source>
        <strain evidence="2 3">LMG 30640</strain>
    </source>
</reference>
<name>A0ABX0JMG7_9PROT</name>
<evidence type="ECO:0000313" key="3">
    <source>
        <dbReference type="Proteomes" id="UP000635278"/>
    </source>
</evidence>
<evidence type="ECO:0000259" key="1">
    <source>
        <dbReference type="Pfam" id="PF21722"/>
    </source>
</evidence>
<dbReference type="Proteomes" id="UP000635278">
    <property type="component" value="Unassembled WGS sequence"/>
</dbReference>
<dbReference type="InterPro" id="IPR049304">
    <property type="entry name" value="Gly_rich_dom"/>
</dbReference>
<proteinExistence type="predicted"/>
<evidence type="ECO:0000313" key="2">
    <source>
        <dbReference type="EMBL" id="NHN83676.1"/>
    </source>
</evidence>
<protein>
    <recommendedName>
        <fullName evidence="1">Glycine-rich domain-containing protein</fullName>
    </recommendedName>
</protein>
<gene>
    <name evidence="2" type="ORF">GOB93_03350</name>
</gene>